<dbReference type="Gene3D" id="3.90.950.10">
    <property type="match status" value="1"/>
</dbReference>
<dbReference type="EC" id="3.6.1.9" evidence="4"/>
<comment type="catalytic activity">
    <reaction evidence="4">
        <text>UTP + H2O = UMP + diphosphate + H(+)</text>
        <dbReference type="Rhea" id="RHEA:29395"/>
        <dbReference type="ChEBI" id="CHEBI:15377"/>
        <dbReference type="ChEBI" id="CHEBI:15378"/>
        <dbReference type="ChEBI" id="CHEBI:33019"/>
        <dbReference type="ChEBI" id="CHEBI:46398"/>
        <dbReference type="ChEBI" id="CHEBI:57865"/>
        <dbReference type="EC" id="3.6.1.9"/>
    </reaction>
</comment>
<dbReference type="CDD" id="cd00555">
    <property type="entry name" value="Maf"/>
    <property type="match status" value="1"/>
</dbReference>
<dbReference type="GO" id="GO:0005737">
    <property type="term" value="C:cytoplasm"/>
    <property type="evidence" value="ECO:0007669"/>
    <property type="project" value="UniProtKB-SubCell"/>
</dbReference>
<sequence length="211" mass="21619">MAHEAIVLASASPRRHALLREAGLAFDVLAANVDESLDGAPEPEAAAAELAQRKAAAVRESLGDGAQGRWLIGADTIVAVPASQGWLLLGKAADSREAAGMLRSLSGTTHRVVTGVCVLGIAAGGRATAHAATETTAVTMRELTAEEIDAYVASGEWRDKAGGYAIQESADRFVTELTGGGFDNVVGLPVALTLELLESAGAPLPLRGGQR</sequence>
<dbReference type="AlphaFoldDB" id="A0A518BLV2"/>
<proteinExistence type="inferred from homology"/>
<dbReference type="InterPro" id="IPR003697">
    <property type="entry name" value="Maf-like"/>
</dbReference>
<dbReference type="PANTHER" id="PTHR43213:SF5">
    <property type="entry name" value="BIFUNCTIONAL DTTP_UTP PYROPHOSPHATASE_METHYLTRANSFERASE PROTEIN-RELATED"/>
    <property type="match status" value="1"/>
</dbReference>
<evidence type="ECO:0000313" key="5">
    <source>
        <dbReference type="EMBL" id="QDU67955.1"/>
    </source>
</evidence>
<feature type="site" description="Important for substrate specificity" evidence="4">
    <location>
        <position position="167"/>
    </location>
</feature>
<gene>
    <name evidence="5" type="primary">yhdE</name>
    <name evidence="5" type="ORF">Pla133_30460</name>
</gene>
<dbReference type="Proteomes" id="UP000316921">
    <property type="component" value="Chromosome"/>
</dbReference>
<comment type="cofactor">
    <cofactor evidence="1 4">
        <name>a divalent metal cation</name>
        <dbReference type="ChEBI" id="CHEBI:60240"/>
    </cofactor>
</comment>
<dbReference type="SUPFAM" id="SSF52972">
    <property type="entry name" value="ITPase-like"/>
    <property type="match status" value="1"/>
</dbReference>
<comment type="similarity">
    <text evidence="4">Belongs to the Maf family. YhdE subfamily.</text>
</comment>
<evidence type="ECO:0000256" key="3">
    <source>
        <dbReference type="ARBA" id="ARBA00023080"/>
    </source>
</evidence>
<organism evidence="5 6">
    <name type="scientific">Engelhardtia mirabilis</name>
    <dbReference type="NCBI Taxonomy" id="2528011"/>
    <lineage>
        <taxon>Bacteria</taxon>
        <taxon>Pseudomonadati</taxon>
        <taxon>Planctomycetota</taxon>
        <taxon>Planctomycetia</taxon>
        <taxon>Planctomycetia incertae sedis</taxon>
        <taxon>Engelhardtia</taxon>
    </lineage>
</organism>
<keyword evidence="3 4" id="KW-0546">Nucleotide metabolism</keyword>
<keyword evidence="6" id="KW-1185">Reference proteome</keyword>
<dbReference type="GO" id="GO:0036221">
    <property type="term" value="F:UTP diphosphatase activity"/>
    <property type="evidence" value="ECO:0007669"/>
    <property type="project" value="RHEA"/>
</dbReference>
<keyword evidence="2 4" id="KW-0378">Hydrolase</keyword>
<feature type="site" description="Important for substrate specificity" evidence="4">
    <location>
        <position position="14"/>
    </location>
</feature>
<comment type="function">
    <text evidence="4">Nucleoside triphosphate pyrophosphatase that hydrolyzes dTTP and UTP. May have a dual role in cell division arrest and in preventing the incorporation of modified nucleotides into cellular nucleic acids.</text>
</comment>
<protein>
    <recommendedName>
        <fullName evidence="4">dTTP/UTP pyrophosphatase</fullName>
        <shortName evidence="4">dTTPase/UTPase</shortName>
        <ecNumber evidence="4">3.6.1.9</ecNumber>
    </recommendedName>
    <alternativeName>
        <fullName evidence="4">Nucleoside triphosphate pyrophosphatase</fullName>
    </alternativeName>
    <alternativeName>
        <fullName evidence="4">Nucleotide pyrophosphatase</fullName>
        <shortName evidence="4">Nucleotide PPase</shortName>
    </alternativeName>
</protein>
<comment type="caution">
    <text evidence="4">Lacks conserved residue(s) required for the propagation of feature annotation.</text>
</comment>
<dbReference type="InterPro" id="IPR029001">
    <property type="entry name" value="ITPase-like_fam"/>
</dbReference>
<dbReference type="GO" id="GO:0036218">
    <property type="term" value="F:dTTP diphosphatase activity"/>
    <property type="evidence" value="ECO:0007669"/>
    <property type="project" value="RHEA"/>
</dbReference>
<comment type="catalytic activity">
    <reaction evidence="4">
        <text>dTTP + H2O = dTMP + diphosphate + H(+)</text>
        <dbReference type="Rhea" id="RHEA:28534"/>
        <dbReference type="ChEBI" id="CHEBI:15377"/>
        <dbReference type="ChEBI" id="CHEBI:15378"/>
        <dbReference type="ChEBI" id="CHEBI:33019"/>
        <dbReference type="ChEBI" id="CHEBI:37568"/>
        <dbReference type="ChEBI" id="CHEBI:63528"/>
        <dbReference type="EC" id="3.6.1.9"/>
    </reaction>
</comment>
<dbReference type="NCBIfam" id="TIGR00172">
    <property type="entry name" value="maf"/>
    <property type="match status" value="1"/>
</dbReference>
<reference evidence="5 6" key="1">
    <citation type="submission" date="2019-02" db="EMBL/GenBank/DDBJ databases">
        <title>Deep-cultivation of Planctomycetes and their phenomic and genomic characterization uncovers novel biology.</title>
        <authorList>
            <person name="Wiegand S."/>
            <person name="Jogler M."/>
            <person name="Boedeker C."/>
            <person name="Pinto D."/>
            <person name="Vollmers J."/>
            <person name="Rivas-Marin E."/>
            <person name="Kohn T."/>
            <person name="Peeters S.H."/>
            <person name="Heuer A."/>
            <person name="Rast P."/>
            <person name="Oberbeckmann S."/>
            <person name="Bunk B."/>
            <person name="Jeske O."/>
            <person name="Meyerdierks A."/>
            <person name="Storesund J.E."/>
            <person name="Kallscheuer N."/>
            <person name="Luecker S."/>
            <person name="Lage O.M."/>
            <person name="Pohl T."/>
            <person name="Merkel B.J."/>
            <person name="Hornburger P."/>
            <person name="Mueller R.-W."/>
            <person name="Bruemmer F."/>
            <person name="Labrenz M."/>
            <person name="Spormann A.M."/>
            <person name="Op den Camp H."/>
            <person name="Overmann J."/>
            <person name="Amann R."/>
            <person name="Jetten M.S.M."/>
            <person name="Mascher T."/>
            <person name="Medema M.H."/>
            <person name="Devos D.P."/>
            <person name="Kaster A.-K."/>
            <person name="Ovreas L."/>
            <person name="Rohde M."/>
            <person name="Galperin M.Y."/>
            <person name="Jogler C."/>
        </authorList>
    </citation>
    <scope>NUCLEOTIDE SEQUENCE [LARGE SCALE GENOMIC DNA]</scope>
    <source>
        <strain evidence="5 6">Pla133</strain>
    </source>
</reference>
<comment type="subcellular location">
    <subcellularLocation>
        <location evidence="4">Cytoplasm</location>
    </subcellularLocation>
</comment>
<name>A0A518BLV2_9BACT</name>
<dbReference type="GO" id="GO:0009117">
    <property type="term" value="P:nucleotide metabolic process"/>
    <property type="evidence" value="ECO:0007669"/>
    <property type="project" value="UniProtKB-KW"/>
</dbReference>
<evidence type="ECO:0000256" key="4">
    <source>
        <dbReference type="HAMAP-Rule" id="MF_00528"/>
    </source>
</evidence>
<evidence type="ECO:0000256" key="1">
    <source>
        <dbReference type="ARBA" id="ARBA00001968"/>
    </source>
</evidence>
<dbReference type="HAMAP" id="MF_00528">
    <property type="entry name" value="Maf"/>
    <property type="match status" value="1"/>
</dbReference>
<dbReference type="PANTHER" id="PTHR43213">
    <property type="entry name" value="BIFUNCTIONAL DTTP/UTP PYROPHOSPHATASE/METHYLTRANSFERASE PROTEIN-RELATED"/>
    <property type="match status" value="1"/>
</dbReference>
<dbReference type="RefSeq" id="WP_145066564.1">
    <property type="nucleotide sequence ID" value="NZ_CP036287.1"/>
</dbReference>
<dbReference type="EMBL" id="CP036287">
    <property type="protein sequence ID" value="QDU67955.1"/>
    <property type="molecule type" value="Genomic_DNA"/>
</dbReference>
<evidence type="ECO:0000256" key="2">
    <source>
        <dbReference type="ARBA" id="ARBA00022801"/>
    </source>
</evidence>
<accession>A0A518BLV2</accession>
<feature type="active site" description="Proton acceptor" evidence="4">
    <location>
        <position position="75"/>
    </location>
</feature>
<dbReference type="KEGG" id="pbap:Pla133_30460"/>
<feature type="site" description="Important for substrate specificity" evidence="4">
    <location>
        <position position="76"/>
    </location>
</feature>
<dbReference type="PIRSF" id="PIRSF006305">
    <property type="entry name" value="Maf"/>
    <property type="match status" value="1"/>
</dbReference>
<keyword evidence="4" id="KW-0963">Cytoplasm</keyword>
<evidence type="ECO:0000313" key="6">
    <source>
        <dbReference type="Proteomes" id="UP000316921"/>
    </source>
</evidence>
<dbReference type="Pfam" id="PF02545">
    <property type="entry name" value="Maf"/>
    <property type="match status" value="1"/>
</dbReference>